<gene>
    <name evidence="2" type="ORF">SAMN02745176_01372</name>
</gene>
<keyword evidence="1" id="KW-0812">Transmembrane</keyword>
<accession>A0A1M6E252</accession>
<keyword evidence="3" id="KW-1185">Reference proteome</keyword>
<dbReference type="RefSeq" id="WP_073025491.1">
    <property type="nucleotide sequence ID" value="NZ_FQZS01000008.1"/>
</dbReference>
<dbReference type="AlphaFoldDB" id="A0A1M6E252"/>
<keyword evidence="1" id="KW-1133">Transmembrane helix</keyword>
<reference evidence="2 3" key="1">
    <citation type="submission" date="2016-11" db="EMBL/GenBank/DDBJ databases">
        <authorList>
            <person name="Jaros S."/>
            <person name="Januszkiewicz K."/>
            <person name="Wedrychowicz H."/>
        </authorList>
    </citation>
    <scope>NUCLEOTIDE SEQUENCE [LARGE SCALE GENOMIC DNA]</scope>
    <source>
        <strain evidence="2 3">DSM 19022</strain>
    </source>
</reference>
<keyword evidence="1" id="KW-0472">Membrane</keyword>
<protein>
    <submittedName>
        <fullName evidence="2">Uncharacterized protein</fullName>
    </submittedName>
</protein>
<dbReference type="OrthoDB" id="1454168at1239"/>
<dbReference type="Proteomes" id="UP000184442">
    <property type="component" value="Unassembled WGS sequence"/>
</dbReference>
<evidence type="ECO:0000256" key="1">
    <source>
        <dbReference type="SAM" id="Phobius"/>
    </source>
</evidence>
<proteinExistence type="predicted"/>
<sequence>MKKKKDYEILSLFLAFTIIFSIVTTGLITAYAMEEASESYQIATAENGEGITVGELSPENTVADAVYAVDGSGDDPKGIITVFEELVDDIRWQNTRNPILPETVKGTVKGRTTDISVTW</sequence>
<evidence type="ECO:0000313" key="2">
    <source>
        <dbReference type="EMBL" id="SHI79566.1"/>
    </source>
</evidence>
<name>A0A1M6E252_9FIRM</name>
<organism evidence="2 3">
    <name type="scientific">Lutispora thermophila DSM 19022</name>
    <dbReference type="NCBI Taxonomy" id="1122184"/>
    <lineage>
        <taxon>Bacteria</taxon>
        <taxon>Bacillati</taxon>
        <taxon>Bacillota</taxon>
        <taxon>Clostridia</taxon>
        <taxon>Lutisporales</taxon>
        <taxon>Lutisporaceae</taxon>
        <taxon>Lutispora</taxon>
    </lineage>
</organism>
<feature type="transmembrane region" description="Helical" evidence="1">
    <location>
        <begin position="12"/>
        <end position="33"/>
    </location>
</feature>
<evidence type="ECO:0000313" key="3">
    <source>
        <dbReference type="Proteomes" id="UP000184442"/>
    </source>
</evidence>
<dbReference type="EMBL" id="FQZS01000008">
    <property type="protein sequence ID" value="SHI79566.1"/>
    <property type="molecule type" value="Genomic_DNA"/>
</dbReference>